<evidence type="ECO:0000313" key="2">
    <source>
        <dbReference type="Proteomes" id="UP000775547"/>
    </source>
</evidence>
<proteinExistence type="predicted"/>
<dbReference type="EMBL" id="JABCKV010000001">
    <property type="protein sequence ID" value="KAG5648791.1"/>
    <property type="molecule type" value="Genomic_DNA"/>
</dbReference>
<gene>
    <name evidence="1" type="ORF">DXG03_000140</name>
</gene>
<protein>
    <submittedName>
        <fullName evidence="1">Uncharacterized protein</fullName>
    </submittedName>
</protein>
<reference evidence="1" key="2">
    <citation type="submission" date="2021-10" db="EMBL/GenBank/DDBJ databases">
        <title>Phylogenomics reveals ancestral predisposition of the termite-cultivated fungus Termitomyces towards a domesticated lifestyle.</title>
        <authorList>
            <person name="Auxier B."/>
            <person name="Grum-Grzhimaylo A."/>
            <person name="Cardenas M.E."/>
            <person name="Lodge J.D."/>
            <person name="Laessoe T."/>
            <person name="Pedersen O."/>
            <person name="Smith M.E."/>
            <person name="Kuyper T.W."/>
            <person name="Franco-Molano E.A."/>
            <person name="Baroni T.J."/>
            <person name="Aanen D.K."/>
        </authorList>
    </citation>
    <scope>NUCLEOTIDE SEQUENCE</scope>
    <source>
        <strain evidence="1">AP01</strain>
        <tissue evidence="1">Mycelium</tissue>
    </source>
</reference>
<reference evidence="1" key="1">
    <citation type="submission" date="2020-07" db="EMBL/GenBank/DDBJ databases">
        <authorList>
            <person name="Nieuwenhuis M."/>
            <person name="Van De Peppel L.J.J."/>
        </authorList>
    </citation>
    <scope>NUCLEOTIDE SEQUENCE</scope>
    <source>
        <strain evidence="1">AP01</strain>
        <tissue evidence="1">Mycelium</tissue>
    </source>
</reference>
<accession>A0A9P7KE59</accession>
<keyword evidence="2" id="KW-1185">Reference proteome</keyword>
<evidence type="ECO:0000313" key="1">
    <source>
        <dbReference type="EMBL" id="KAG5648791.1"/>
    </source>
</evidence>
<dbReference type="Proteomes" id="UP000775547">
    <property type="component" value="Unassembled WGS sequence"/>
</dbReference>
<sequence>MSARTLLSLPATQSPSSILGVMLTSMKRVLATLDLAAALMLLLKLLVSVLYPPASDFVVDICATMLFIDEVLDMPQLLEHRQEKPFFSVGDALKSHSAAYSAKEELISTGASCFLDFIALSFRSLLAEVTEVDDSVLKPRLL</sequence>
<name>A0A9P7KE59_9AGAR</name>
<organism evidence="1 2">
    <name type="scientific">Asterophora parasitica</name>
    <dbReference type="NCBI Taxonomy" id="117018"/>
    <lineage>
        <taxon>Eukaryota</taxon>
        <taxon>Fungi</taxon>
        <taxon>Dikarya</taxon>
        <taxon>Basidiomycota</taxon>
        <taxon>Agaricomycotina</taxon>
        <taxon>Agaricomycetes</taxon>
        <taxon>Agaricomycetidae</taxon>
        <taxon>Agaricales</taxon>
        <taxon>Tricholomatineae</taxon>
        <taxon>Lyophyllaceae</taxon>
        <taxon>Asterophora</taxon>
    </lineage>
</organism>
<comment type="caution">
    <text evidence="1">The sequence shown here is derived from an EMBL/GenBank/DDBJ whole genome shotgun (WGS) entry which is preliminary data.</text>
</comment>
<dbReference type="AlphaFoldDB" id="A0A9P7KE59"/>